<accession>A0AAW0UP05</accession>
<feature type="region of interest" description="Disordered" evidence="1">
    <location>
        <begin position="244"/>
        <end position="298"/>
    </location>
</feature>
<evidence type="ECO:0000256" key="1">
    <source>
        <dbReference type="SAM" id="MobiDB-lite"/>
    </source>
</evidence>
<keyword evidence="3" id="KW-1185">Reference proteome</keyword>
<dbReference type="EMBL" id="JARAKH010000008">
    <property type="protein sequence ID" value="KAK8401878.1"/>
    <property type="molecule type" value="Genomic_DNA"/>
</dbReference>
<feature type="compositionally biased region" description="Polar residues" evidence="1">
    <location>
        <begin position="248"/>
        <end position="259"/>
    </location>
</feature>
<dbReference type="AlphaFoldDB" id="A0AAW0UP05"/>
<proteinExistence type="predicted"/>
<feature type="compositionally biased region" description="Low complexity" evidence="1">
    <location>
        <begin position="278"/>
        <end position="298"/>
    </location>
</feature>
<name>A0AAW0UP05_SCYPA</name>
<feature type="compositionally biased region" description="Gly residues" evidence="1">
    <location>
        <begin position="136"/>
        <end position="147"/>
    </location>
</feature>
<reference evidence="2 3" key="1">
    <citation type="submission" date="2023-03" db="EMBL/GenBank/DDBJ databases">
        <title>High-quality genome of Scylla paramamosain provides insights in environmental adaptation.</title>
        <authorList>
            <person name="Zhang L."/>
        </authorList>
    </citation>
    <scope>NUCLEOTIDE SEQUENCE [LARGE SCALE GENOMIC DNA]</scope>
    <source>
        <strain evidence="2">LZ_2023a</strain>
        <tissue evidence="2">Muscle</tissue>
    </source>
</reference>
<evidence type="ECO:0000313" key="2">
    <source>
        <dbReference type="EMBL" id="KAK8401878.1"/>
    </source>
</evidence>
<evidence type="ECO:0000313" key="3">
    <source>
        <dbReference type="Proteomes" id="UP001487740"/>
    </source>
</evidence>
<protein>
    <submittedName>
        <fullName evidence="2">Uncharacterized protein</fullName>
    </submittedName>
</protein>
<sequence length="298" mass="32771">MVDVFQKEGMLLGLRGYSGPYNFNSYEKYLYDQLRFLQSSQGIKIPAFRPTDDVEKLSRAIRRAEIKELPDPLQNNLDAHTCNHTTHRCHHAAHAYTGIPCAAYIGYKKKKSLTANNNNNNNNNKQVSLPKIPGTQTGGSAGGGSPLGGSTAQGLEGGIGGRVRQGEPVGLRNYDPRNPLTVELQHGQARQQIVLPTDLLDKNKKYHLTFTIKVRPPRNEHTCMDHRTCTCLTNPPVRQTTKIKEQTSLETDPNEQVSSAPEILPSDPARQESLAMDSLASESQQESQSAALEAGTEA</sequence>
<comment type="caution">
    <text evidence="2">The sequence shown here is derived from an EMBL/GenBank/DDBJ whole genome shotgun (WGS) entry which is preliminary data.</text>
</comment>
<dbReference type="Proteomes" id="UP001487740">
    <property type="component" value="Unassembled WGS sequence"/>
</dbReference>
<gene>
    <name evidence="2" type="ORF">O3P69_001165</name>
</gene>
<organism evidence="2 3">
    <name type="scientific">Scylla paramamosain</name>
    <name type="common">Mud crab</name>
    <dbReference type="NCBI Taxonomy" id="85552"/>
    <lineage>
        <taxon>Eukaryota</taxon>
        <taxon>Metazoa</taxon>
        <taxon>Ecdysozoa</taxon>
        <taxon>Arthropoda</taxon>
        <taxon>Crustacea</taxon>
        <taxon>Multicrustacea</taxon>
        <taxon>Malacostraca</taxon>
        <taxon>Eumalacostraca</taxon>
        <taxon>Eucarida</taxon>
        <taxon>Decapoda</taxon>
        <taxon>Pleocyemata</taxon>
        <taxon>Brachyura</taxon>
        <taxon>Eubrachyura</taxon>
        <taxon>Portunoidea</taxon>
        <taxon>Portunidae</taxon>
        <taxon>Portuninae</taxon>
        <taxon>Scylla</taxon>
    </lineage>
</organism>
<feature type="region of interest" description="Disordered" evidence="1">
    <location>
        <begin position="115"/>
        <end position="161"/>
    </location>
</feature>